<evidence type="ECO:0000256" key="12">
    <source>
        <dbReference type="ARBA" id="ARBA00023012"/>
    </source>
</evidence>
<keyword evidence="8" id="KW-0547">Nucleotide-binding</keyword>
<dbReference type="PROSITE" id="PS50109">
    <property type="entry name" value="HIS_KIN"/>
    <property type="match status" value="1"/>
</dbReference>
<reference evidence="18 19" key="1">
    <citation type="submission" date="2010-10" db="EMBL/GenBank/DDBJ databases">
        <authorList>
            <person name="Durkin A.S."/>
            <person name="Madupu R."/>
            <person name="Torralba M."/>
            <person name="Gillis M."/>
            <person name="Methe B."/>
            <person name="Sutton G."/>
            <person name="Nelson K.E."/>
        </authorList>
    </citation>
    <scope>NUCLEOTIDE SEQUENCE [LARGE SCALE GENOMIC DNA]</scope>
    <source>
        <strain evidence="18 19">ACS-139-V-Col8</strain>
    </source>
</reference>
<gene>
    <name evidence="18" type="ORF">HMPREF9257_0794</name>
</gene>
<evidence type="ECO:0000256" key="7">
    <source>
        <dbReference type="ARBA" id="ARBA00022692"/>
    </source>
</evidence>
<dbReference type="GO" id="GO:0000155">
    <property type="term" value="F:phosphorelay sensor kinase activity"/>
    <property type="evidence" value="ECO:0007669"/>
    <property type="project" value="InterPro"/>
</dbReference>
<keyword evidence="4" id="KW-1003">Cell membrane</keyword>
<dbReference type="RefSeq" id="WP_006418086.1">
    <property type="nucleotide sequence ID" value="NZ_AENN01000012.1"/>
</dbReference>
<accession>E4KNL4</accession>
<feature type="domain" description="Histidine kinase" evidence="16">
    <location>
        <begin position="157"/>
        <end position="398"/>
    </location>
</feature>
<keyword evidence="6" id="KW-0808">Transferase</keyword>
<dbReference type="Proteomes" id="UP000005990">
    <property type="component" value="Unassembled WGS sequence"/>
</dbReference>
<dbReference type="eggNOG" id="COG5002">
    <property type="taxonomic scope" value="Bacteria"/>
</dbReference>
<organism evidence="18 19">
    <name type="scientific">Eremococcus coleocola ACS-139-V-Col8</name>
    <dbReference type="NCBI Taxonomy" id="908337"/>
    <lineage>
        <taxon>Bacteria</taxon>
        <taxon>Bacillati</taxon>
        <taxon>Bacillota</taxon>
        <taxon>Bacilli</taxon>
        <taxon>Lactobacillales</taxon>
        <taxon>Aerococcaceae</taxon>
        <taxon>Eremococcus</taxon>
    </lineage>
</organism>
<dbReference type="PRINTS" id="PR00344">
    <property type="entry name" value="BCTRLSENSOR"/>
</dbReference>
<proteinExistence type="predicted"/>
<dbReference type="PANTHER" id="PTHR45528">
    <property type="entry name" value="SENSOR HISTIDINE KINASE CPXA"/>
    <property type="match status" value="1"/>
</dbReference>
<keyword evidence="13 15" id="KW-0472">Membrane</keyword>
<sequence length="398" mass="46036">MFKRIIKKRISNFEIISHIIFVAGGVSIIFLLLITAYKSFLSTPTNIELQTRIRRWIIDTPNLYKSTIWGFNVSYIVILVLYTYWSTKRFLNKRHLDSILAKIDYFAQGHYSERIPVSEKDKYHVVAQNINNLLDSIEDSFREKKELEKSKDELITNVGHDLRTPLTSIVGYLDLLKNKDSLSPQEYDKYLDIVLRKTGRMQELVNDFFEYSRSQQTLIRLNQVDIPLEAFMEQVVADFRWEAEAKGIDLTVEVEPHDIQAYLDPDKFARIFANLISNAFKYGHGATVIHLIAREISNCNYKTLAGRPNNIPLLKAKYSGSKWLVFEVRNNGTLIAEDELEMIFERAYRADQSRTNDIPGSGLGLSIVRNFVHAHGGQTYALIDQDQMVFRIVIPQTE</sequence>
<dbReference type="InterPro" id="IPR036890">
    <property type="entry name" value="HATPase_C_sf"/>
</dbReference>
<evidence type="ECO:0000256" key="11">
    <source>
        <dbReference type="ARBA" id="ARBA00022989"/>
    </source>
</evidence>
<dbReference type="CDD" id="cd00082">
    <property type="entry name" value="HisKA"/>
    <property type="match status" value="1"/>
</dbReference>
<comment type="subcellular location">
    <subcellularLocation>
        <location evidence="2">Cell membrane</location>
        <topology evidence="2">Multi-pass membrane protein</topology>
    </subcellularLocation>
</comment>
<keyword evidence="11 15" id="KW-1133">Transmembrane helix</keyword>
<dbReference type="InterPro" id="IPR004358">
    <property type="entry name" value="Sig_transdc_His_kin-like_C"/>
</dbReference>
<dbReference type="STRING" id="908337.HMPREF9257_0794"/>
<dbReference type="EMBL" id="AENN01000012">
    <property type="protein sequence ID" value="EFR31447.1"/>
    <property type="molecule type" value="Genomic_DNA"/>
</dbReference>
<keyword evidence="7 15" id="KW-0812">Transmembrane</keyword>
<dbReference type="SMART" id="SM00387">
    <property type="entry name" value="HATPase_c"/>
    <property type="match status" value="1"/>
</dbReference>
<evidence type="ECO:0000256" key="5">
    <source>
        <dbReference type="ARBA" id="ARBA00022553"/>
    </source>
</evidence>
<dbReference type="InterPro" id="IPR003660">
    <property type="entry name" value="HAMP_dom"/>
</dbReference>
<evidence type="ECO:0000256" key="8">
    <source>
        <dbReference type="ARBA" id="ARBA00022741"/>
    </source>
</evidence>
<evidence type="ECO:0000256" key="10">
    <source>
        <dbReference type="ARBA" id="ARBA00022840"/>
    </source>
</evidence>
<evidence type="ECO:0000256" key="6">
    <source>
        <dbReference type="ARBA" id="ARBA00022679"/>
    </source>
</evidence>
<dbReference type="FunFam" id="1.10.287.130:FF:000008">
    <property type="entry name" value="Two-component sensor histidine kinase"/>
    <property type="match status" value="1"/>
</dbReference>
<evidence type="ECO:0000313" key="18">
    <source>
        <dbReference type="EMBL" id="EFR31447.1"/>
    </source>
</evidence>
<evidence type="ECO:0000256" key="2">
    <source>
        <dbReference type="ARBA" id="ARBA00004651"/>
    </source>
</evidence>
<evidence type="ECO:0000259" key="16">
    <source>
        <dbReference type="PROSITE" id="PS50109"/>
    </source>
</evidence>
<keyword evidence="5" id="KW-0597">Phosphoprotein</keyword>
<dbReference type="Pfam" id="PF00512">
    <property type="entry name" value="HisKA"/>
    <property type="match status" value="1"/>
</dbReference>
<dbReference type="Gene3D" id="3.30.565.10">
    <property type="entry name" value="Histidine kinase-like ATPase, C-terminal domain"/>
    <property type="match status" value="1"/>
</dbReference>
<evidence type="ECO:0000256" key="1">
    <source>
        <dbReference type="ARBA" id="ARBA00000085"/>
    </source>
</evidence>
<evidence type="ECO:0000256" key="14">
    <source>
        <dbReference type="SAM" id="Coils"/>
    </source>
</evidence>
<evidence type="ECO:0000256" key="4">
    <source>
        <dbReference type="ARBA" id="ARBA00022475"/>
    </source>
</evidence>
<dbReference type="EC" id="2.7.13.3" evidence="3"/>
<feature type="transmembrane region" description="Helical" evidence="15">
    <location>
        <begin position="68"/>
        <end position="85"/>
    </location>
</feature>
<keyword evidence="19" id="KW-1185">Reference proteome</keyword>
<feature type="coiled-coil region" evidence="14">
    <location>
        <begin position="130"/>
        <end position="157"/>
    </location>
</feature>
<protein>
    <recommendedName>
        <fullName evidence="3">histidine kinase</fullName>
        <ecNumber evidence="3">2.7.13.3</ecNumber>
    </recommendedName>
</protein>
<evidence type="ECO:0000313" key="19">
    <source>
        <dbReference type="Proteomes" id="UP000005990"/>
    </source>
</evidence>
<dbReference type="InterPro" id="IPR003594">
    <property type="entry name" value="HATPase_dom"/>
</dbReference>
<dbReference type="PROSITE" id="PS50885">
    <property type="entry name" value="HAMP"/>
    <property type="match status" value="1"/>
</dbReference>
<dbReference type="CDD" id="cd00075">
    <property type="entry name" value="HATPase"/>
    <property type="match status" value="1"/>
</dbReference>
<dbReference type="InterPro" id="IPR003661">
    <property type="entry name" value="HisK_dim/P_dom"/>
</dbReference>
<dbReference type="AlphaFoldDB" id="E4KNL4"/>
<keyword evidence="14" id="KW-0175">Coiled coil</keyword>
<keyword evidence="10" id="KW-0067">ATP-binding</keyword>
<dbReference type="SUPFAM" id="SSF47384">
    <property type="entry name" value="Homodimeric domain of signal transducing histidine kinase"/>
    <property type="match status" value="1"/>
</dbReference>
<dbReference type="InterPro" id="IPR036097">
    <property type="entry name" value="HisK_dim/P_sf"/>
</dbReference>
<dbReference type="PANTHER" id="PTHR45528:SF1">
    <property type="entry name" value="SENSOR HISTIDINE KINASE CPXA"/>
    <property type="match status" value="1"/>
</dbReference>
<dbReference type="OrthoDB" id="335833at2"/>
<dbReference type="Gene3D" id="1.10.287.130">
    <property type="match status" value="1"/>
</dbReference>
<feature type="transmembrane region" description="Helical" evidence="15">
    <location>
        <begin position="12"/>
        <end position="37"/>
    </location>
</feature>
<keyword evidence="9 18" id="KW-0418">Kinase</keyword>
<dbReference type="SMART" id="SM00388">
    <property type="entry name" value="HisKA"/>
    <property type="match status" value="1"/>
</dbReference>
<evidence type="ECO:0000256" key="9">
    <source>
        <dbReference type="ARBA" id="ARBA00022777"/>
    </source>
</evidence>
<comment type="catalytic activity">
    <reaction evidence="1">
        <text>ATP + protein L-histidine = ADP + protein N-phospho-L-histidine.</text>
        <dbReference type="EC" id="2.7.13.3"/>
    </reaction>
</comment>
<comment type="caution">
    <text evidence="18">The sequence shown here is derived from an EMBL/GenBank/DDBJ whole genome shotgun (WGS) entry which is preliminary data.</text>
</comment>
<evidence type="ECO:0000259" key="17">
    <source>
        <dbReference type="PROSITE" id="PS50885"/>
    </source>
</evidence>
<dbReference type="Pfam" id="PF02518">
    <property type="entry name" value="HATPase_c"/>
    <property type="match status" value="1"/>
</dbReference>
<dbReference type="InterPro" id="IPR005467">
    <property type="entry name" value="His_kinase_dom"/>
</dbReference>
<dbReference type="GO" id="GO:0005886">
    <property type="term" value="C:plasma membrane"/>
    <property type="evidence" value="ECO:0007669"/>
    <property type="project" value="UniProtKB-SubCell"/>
</dbReference>
<feature type="domain" description="HAMP" evidence="17">
    <location>
        <begin position="94"/>
        <end position="142"/>
    </location>
</feature>
<evidence type="ECO:0000256" key="13">
    <source>
        <dbReference type="ARBA" id="ARBA00023136"/>
    </source>
</evidence>
<evidence type="ECO:0000256" key="3">
    <source>
        <dbReference type="ARBA" id="ARBA00012438"/>
    </source>
</evidence>
<dbReference type="InterPro" id="IPR050398">
    <property type="entry name" value="HssS/ArlS-like"/>
</dbReference>
<dbReference type="GO" id="GO:0005524">
    <property type="term" value="F:ATP binding"/>
    <property type="evidence" value="ECO:0007669"/>
    <property type="project" value="UniProtKB-KW"/>
</dbReference>
<evidence type="ECO:0000256" key="15">
    <source>
        <dbReference type="SAM" id="Phobius"/>
    </source>
</evidence>
<name>E4KNL4_9LACT</name>
<keyword evidence="12" id="KW-0902">Two-component regulatory system</keyword>
<dbReference type="SUPFAM" id="SSF55874">
    <property type="entry name" value="ATPase domain of HSP90 chaperone/DNA topoisomerase II/histidine kinase"/>
    <property type="match status" value="1"/>
</dbReference>